<sequence length="130" mass="14886">MNLIDLLIFFLLVLLSSRLFKELLRVVRNYIIGHKHVGVGNPQAHNNRPATGPSLENTPTLRVEAPRIQRAQKVTPLRPDDQPNCDPYVPADAPAEKQFFQKVDPRRVFELEAGDPYVPAYKLFFKKSEH</sequence>
<proteinExistence type="predicted"/>
<evidence type="ECO:0000313" key="3">
    <source>
        <dbReference type="EMBL" id="CAD7436132.1"/>
    </source>
</evidence>
<gene>
    <name evidence="3" type="ORF">TMSB3V08_LOCUS12778</name>
</gene>
<feature type="signal peptide" evidence="2">
    <location>
        <begin position="1"/>
        <end position="17"/>
    </location>
</feature>
<accession>A0A7R9HV94</accession>
<evidence type="ECO:0000256" key="1">
    <source>
        <dbReference type="SAM" id="MobiDB-lite"/>
    </source>
</evidence>
<feature type="region of interest" description="Disordered" evidence="1">
    <location>
        <begin position="41"/>
        <end position="60"/>
    </location>
</feature>
<reference evidence="3" key="1">
    <citation type="submission" date="2020-11" db="EMBL/GenBank/DDBJ databases">
        <authorList>
            <person name="Tran Van P."/>
        </authorList>
    </citation>
    <scope>NUCLEOTIDE SEQUENCE</scope>
</reference>
<evidence type="ECO:0000256" key="2">
    <source>
        <dbReference type="SAM" id="SignalP"/>
    </source>
</evidence>
<dbReference type="AlphaFoldDB" id="A0A7R9HV94"/>
<name>A0A7R9HV94_9NEOP</name>
<feature type="chain" id="PRO_5031092825" evidence="2">
    <location>
        <begin position="18"/>
        <end position="130"/>
    </location>
</feature>
<dbReference type="EMBL" id="OB810528">
    <property type="protein sequence ID" value="CAD7436132.1"/>
    <property type="molecule type" value="Genomic_DNA"/>
</dbReference>
<feature type="compositionally biased region" description="Polar residues" evidence="1">
    <location>
        <begin position="43"/>
        <end position="60"/>
    </location>
</feature>
<organism evidence="3">
    <name type="scientific">Timema monikensis</name>
    <dbReference type="NCBI Taxonomy" id="170555"/>
    <lineage>
        <taxon>Eukaryota</taxon>
        <taxon>Metazoa</taxon>
        <taxon>Ecdysozoa</taxon>
        <taxon>Arthropoda</taxon>
        <taxon>Hexapoda</taxon>
        <taxon>Insecta</taxon>
        <taxon>Pterygota</taxon>
        <taxon>Neoptera</taxon>
        <taxon>Polyneoptera</taxon>
        <taxon>Phasmatodea</taxon>
        <taxon>Timematodea</taxon>
        <taxon>Timematoidea</taxon>
        <taxon>Timematidae</taxon>
        <taxon>Timema</taxon>
    </lineage>
</organism>
<protein>
    <submittedName>
        <fullName evidence="3">Uncharacterized protein</fullName>
    </submittedName>
</protein>
<keyword evidence="2" id="KW-0732">Signal</keyword>